<accession>A0A917SV75</accession>
<feature type="transmembrane region" description="Helical" evidence="1">
    <location>
        <begin position="20"/>
        <end position="39"/>
    </location>
</feature>
<feature type="transmembrane region" description="Helical" evidence="1">
    <location>
        <begin position="51"/>
        <end position="70"/>
    </location>
</feature>
<dbReference type="EMBL" id="BMLF01000001">
    <property type="protein sequence ID" value="GGM00263.1"/>
    <property type="molecule type" value="Genomic_DNA"/>
</dbReference>
<feature type="transmembrane region" description="Helical" evidence="1">
    <location>
        <begin position="82"/>
        <end position="115"/>
    </location>
</feature>
<dbReference type="Proteomes" id="UP000649829">
    <property type="component" value="Unassembled WGS sequence"/>
</dbReference>
<evidence type="ECO:0000259" key="2">
    <source>
        <dbReference type="Pfam" id="PF07331"/>
    </source>
</evidence>
<reference evidence="3" key="2">
    <citation type="submission" date="2020-09" db="EMBL/GenBank/DDBJ databases">
        <authorList>
            <person name="Sun Q."/>
            <person name="Zhou Y."/>
        </authorList>
    </citation>
    <scope>NUCLEOTIDE SEQUENCE</scope>
    <source>
        <strain evidence="3">CGMCC 1.6293</strain>
    </source>
</reference>
<keyword evidence="1" id="KW-0472">Membrane</keyword>
<proteinExistence type="predicted"/>
<evidence type="ECO:0000313" key="4">
    <source>
        <dbReference type="Proteomes" id="UP000649829"/>
    </source>
</evidence>
<reference evidence="3" key="1">
    <citation type="journal article" date="2014" name="Int. J. Syst. Evol. Microbiol.">
        <title>Complete genome sequence of Corynebacterium casei LMG S-19264T (=DSM 44701T), isolated from a smear-ripened cheese.</title>
        <authorList>
            <consortium name="US DOE Joint Genome Institute (JGI-PGF)"/>
            <person name="Walter F."/>
            <person name="Albersmeier A."/>
            <person name="Kalinowski J."/>
            <person name="Ruckert C."/>
        </authorList>
    </citation>
    <scope>NUCLEOTIDE SEQUENCE</scope>
    <source>
        <strain evidence="3">CGMCC 1.6293</strain>
    </source>
</reference>
<sequence>MTAEDPKPPHRIAGFNTLELAAGLLIFLLGVVVAVESLTYPFGTLRNVGPAIFPMLLGLILAALGLAVVFEGRVSLAVAPQVPWRAVLAICASLGAFALLIDSAGAYVAIFALIFLSGLADRPYRPVTLLCVALALCVFITALVMGFRGIVNIDLLPGA</sequence>
<evidence type="ECO:0000256" key="1">
    <source>
        <dbReference type="SAM" id="Phobius"/>
    </source>
</evidence>
<comment type="caution">
    <text evidence="3">The sequence shown here is derived from an EMBL/GenBank/DDBJ whole genome shotgun (WGS) entry which is preliminary data.</text>
</comment>
<gene>
    <name evidence="3" type="ORF">GCM10011534_22620</name>
</gene>
<keyword evidence="1" id="KW-0812">Transmembrane</keyword>
<organism evidence="3 4">
    <name type="scientific">Pseudooceanicola nanhaiensis</name>
    <dbReference type="NCBI Taxonomy" id="375761"/>
    <lineage>
        <taxon>Bacteria</taxon>
        <taxon>Pseudomonadati</taxon>
        <taxon>Pseudomonadota</taxon>
        <taxon>Alphaproteobacteria</taxon>
        <taxon>Rhodobacterales</taxon>
        <taxon>Paracoccaceae</taxon>
        <taxon>Pseudooceanicola</taxon>
    </lineage>
</organism>
<dbReference type="InterPro" id="IPR009936">
    <property type="entry name" value="DUF1468"/>
</dbReference>
<dbReference type="AlphaFoldDB" id="A0A917SV75"/>
<feature type="domain" description="DUF1468" evidence="2">
    <location>
        <begin position="21"/>
        <end position="142"/>
    </location>
</feature>
<feature type="transmembrane region" description="Helical" evidence="1">
    <location>
        <begin position="127"/>
        <end position="151"/>
    </location>
</feature>
<name>A0A917SV75_9RHOB</name>
<keyword evidence="4" id="KW-1185">Reference proteome</keyword>
<keyword evidence="1" id="KW-1133">Transmembrane helix</keyword>
<protein>
    <recommendedName>
        <fullName evidence="2">DUF1468 domain-containing protein</fullName>
    </recommendedName>
</protein>
<dbReference type="RefSeq" id="WP_051630776.1">
    <property type="nucleotide sequence ID" value="NZ_BMLF01000001.1"/>
</dbReference>
<dbReference type="Pfam" id="PF07331">
    <property type="entry name" value="TctB"/>
    <property type="match status" value="1"/>
</dbReference>
<evidence type="ECO:0000313" key="3">
    <source>
        <dbReference type="EMBL" id="GGM00263.1"/>
    </source>
</evidence>